<keyword evidence="5" id="KW-0393">Immunoglobulin domain</keyword>
<evidence type="ECO:0000313" key="8">
    <source>
        <dbReference type="RefSeq" id="XP_002734063.1"/>
    </source>
</evidence>
<evidence type="ECO:0000256" key="4">
    <source>
        <dbReference type="ARBA" id="ARBA00023180"/>
    </source>
</evidence>
<dbReference type="PROSITE" id="PS50835">
    <property type="entry name" value="IG_LIKE"/>
    <property type="match status" value="2"/>
</dbReference>
<name>A0ABM0GNT9_SACKO</name>
<proteinExistence type="predicted"/>
<dbReference type="SUPFAM" id="SSF48726">
    <property type="entry name" value="Immunoglobulin"/>
    <property type="match status" value="3"/>
</dbReference>
<dbReference type="PANTHER" id="PTHR11640">
    <property type="entry name" value="NEPHRIN"/>
    <property type="match status" value="1"/>
</dbReference>
<accession>A0ABM0GNT9</accession>
<comment type="subcellular location">
    <subcellularLocation>
        <location evidence="1">Membrane</location>
        <topology evidence="1">Single-pass type I membrane protein</topology>
    </subcellularLocation>
</comment>
<dbReference type="InterPro" id="IPR013151">
    <property type="entry name" value="Immunoglobulin_dom"/>
</dbReference>
<dbReference type="RefSeq" id="XP_002734063.1">
    <property type="nucleotide sequence ID" value="XM_002734017.2"/>
</dbReference>
<dbReference type="InterPro" id="IPR013783">
    <property type="entry name" value="Ig-like_fold"/>
</dbReference>
<gene>
    <name evidence="8" type="primary">LOC100366752</name>
</gene>
<evidence type="ECO:0000256" key="3">
    <source>
        <dbReference type="ARBA" id="ARBA00023157"/>
    </source>
</evidence>
<keyword evidence="4" id="KW-0325">Glycoprotein</keyword>
<dbReference type="InterPro" id="IPR003599">
    <property type="entry name" value="Ig_sub"/>
</dbReference>
<organism evidence="7 8">
    <name type="scientific">Saccoglossus kowalevskii</name>
    <name type="common">Acorn worm</name>
    <dbReference type="NCBI Taxonomy" id="10224"/>
    <lineage>
        <taxon>Eukaryota</taxon>
        <taxon>Metazoa</taxon>
        <taxon>Hemichordata</taxon>
        <taxon>Enteropneusta</taxon>
        <taxon>Harrimaniidae</taxon>
        <taxon>Saccoglossus</taxon>
    </lineage>
</organism>
<evidence type="ECO:0000313" key="7">
    <source>
        <dbReference type="Proteomes" id="UP000694865"/>
    </source>
</evidence>
<evidence type="ECO:0000259" key="6">
    <source>
        <dbReference type="PROSITE" id="PS50835"/>
    </source>
</evidence>
<dbReference type="SMART" id="SM00409">
    <property type="entry name" value="IG"/>
    <property type="match status" value="3"/>
</dbReference>
<dbReference type="InterPro" id="IPR051275">
    <property type="entry name" value="Cell_adhesion_signaling"/>
</dbReference>
<dbReference type="Gene3D" id="2.60.40.10">
    <property type="entry name" value="Immunoglobulins"/>
    <property type="match status" value="2"/>
</dbReference>
<evidence type="ECO:0000256" key="5">
    <source>
        <dbReference type="ARBA" id="ARBA00023319"/>
    </source>
</evidence>
<dbReference type="GeneID" id="100366752"/>
<dbReference type="Proteomes" id="UP000694865">
    <property type="component" value="Unplaced"/>
</dbReference>
<keyword evidence="7" id="KW-1185">Reference proteome</keyword>
<feature type="domain" description="Ig-like" evidence="6">
    <location>
        <begin position="221"/>
        <end position="291"/>
    </location>
</feature>
<dbReference type="InterPro" id="IPR007110">
    <property type="entry name" value="Ig-like_dom"/>
</dbReference>
<evidence type="ECO:0000256" key="2">
    <source>
        <dbReference type="ARBA" id="ARBA00023136"/>
    </source>
</evidence>
<protein>
    <submittedName>
        <fullName evidence="8">Uncharacterized protein LOC100366752</fullName>
    </submittedName>
</protein>
<dbReference type="InterPro" id="IPR003598">
    <property type="entry name" value="Ig_sub2"/>
</dbReference>
<sequence length="372" mass="41017">MVPPGVIIAGIGEEVTFECQASLSGGSADVQVDYTVFHPPFPVGEVENSELLVMTDIRDNGMSIVRFRITSMEAQKSGRYICEVPSTGETVSAVLVSPMALANPNGIFVAQPGDTVTLTCLASNYTSLEASFARDASFSNFWPVTSSYRRRRRSVRTTRNVNTDELNLYTSITKVMDNVGQADMGRYVCQSTNTEDMNAKDTVDLIVLEAQSSGDVYPEVGDTVILNCWVKEVRQSQQRVNWYFSDTWLNKEKGYYYDLDQDDVFDIMIFGQTLSILNVTKSRSGTYTCKVAITIEDQDYWASPKYLFVDVHGGPAGPVSAHPALTDLSANSISAPPDTSAATMSTWDVWISSIQIGVIWYFSPTNVFVTSL</sequence>
<dbReference type="SMART" id="SM00408">
    <property type="entry name" value="IGc2"/>
    <property type="match status" value="2"/>
</dbReference>
<dbReference type="InterPro" id="IPR036179">
    <property type="entry name" value="Ig-like_dom_sf"/>
</dbReference>
<evidence type="ECO:0000256" key="1">
    <source>
        <dbReference type="ARBA" id="ARBA00004479"/>
    </source>
</evidence>
<reference evidence="8" key="1">
    <citation type="submission" date="2025-08" db="UniProtKB">
        <authorList>
            <consortium name="RefSeq"/>
        </authorList>
    </citation>
    <scope>IDENTIFICATION</scope>
    <source>
        <tissue evidence="8">Testes</tissue>
    </source>
</reference>
<keyword evidence="2" id="KW-0472">Membrane</keyword>
<keyword evidence="3" id="KW-1015">Disulfide bond</keyword>
<feature type="domain" description="Ig-like" evidence="6">
    <location>
        <begin position="98"/>
        <end position="204"/>
    </location>
</feature>
<dbReference type="Pfam" id="PF00047">
    <property type="entry name" value="ig"/>
    <property type="match status" value="1"/>
</dbReference>
<dbReference type="PANTHER" id="PTHR11640:SF31">
    <property type="entry name" value="IRREGULAR CHIASM C-ROUGHEST PROTEIN-RELATED"/>
    <property type="match status" value="1"/>
</dbReference>